<feature type="repeat" description="PPR" evidence="2">
    <location>
        <begin position="381"/>
        <end position="415"/>
    </location>
</feature>
<protein>
    <recommendedName>
        <fullName evidence="5">Pentatricopeptide repeat-containing protein</fullName>
    </recommendedName>
</protein>
<dbReference type="FunFam" id="1.25.40.10:FF:000090">
    <property type="entry name" value="Pentatricopeptide repeat-containing protein, chloroplastic"/>
    <property type="match status" value="1"/>
</dbReference>
<dbReference type="Gene3D" id="1.25.40.10">
    <property type="entry name" value="Tetratricopeptide repeat domain"/>
    <property type="match status" value="4"/>
</dbReference>
<dbReference type="EMBL" id="KE344827">
    <property type="protein sequence ID" value="EXB80834.1"/>
    <property type="molecule type" value="Genomic_DNA"/>
</dbReference>
<evidence type="ECO:0000256" key="1">
    <source>
        <dbReference type="ARBA" id="ARBA00022737"/>
    </source>
</evidence>
<dbReference type="AlphaFoldDB" id="W9RJG3"/>
<gene>
    <name evidence="3" type="ORF">L484_020091</name>
</gene>
<organism evidence="3 4">
    <name type="scientific">Morus notabilis</name>
    <dbReference type="NCBI Taxonomy" id="981085"/>
    <lineage>
        <taxon>Eukaryota</taxon>
        <taxon>Viridiplantae</taxon>
        <taxon>Streptophyta</taxon>
        <taxon>Embryophyta</taxon>
        <taxon>Tracheophyta</taxon>
        <taxon>Spermatophyta</taxon>
        <taxon>Magnoliopsida</taxon>
        <taxon>eudicotyledons</taxon>
        <taxon>Gunneridae</taxon>
        <taxon>Pentapetalae</taxon>
        <taxon>rosids</taxon>
        <taxon>fabids</taxon>
        <taxon>Rosales</taxon>
        <taxon>Moraceae</taxon>
        <taxon>Moreae</taxon>
        <taxon>Morus</taxon>
    </lineage>
</organism>
<evidence type="ECO:0000313" key="3">
    <source>
        <dbReference type="EMBL" id="EXB80834.1"/>
    </source>
</evidence>
<keyword evidence="1" id="KW-0677">Repeat</keyword>
<name>W9RJG3_9ROSA</name>
<dbReference type="eggNOG" id="KOG4197">
    <property type="taxonomic scope" value="Eukaryota"/>
</dbReference>
<feature type="repeat" description="PPR" evidence="2">
    <location>
        <begin position="280"/>
        <end position="314"/>
    </location>
</feature>
<dbReference type="PANTHER" id="PTHR24015">
    <property type="entry name" value="OS07G0578800 PROTEIN-RELATED"/>
    <property type="match status" value="1"/>
</dbReference>
<dbReference type="Pfam" id="PF20431">
    <property type="entry name" value="E_motif"/>
    <property type="match status" value="1"/>
</dbReference>
<dbReference type="OrthoDB" id="185373at2759"/>
<evidence type="ECO:0000256" key="2">
    <source>
        <dbReference type="PROSITE-ProRule" id="PRU00708"/>
    </source>
</evidence>
<dbReference type="InterPro" id="IPR002885">
    <property type="entry name" value="PPR_rpt"/>
</dbReference>
<accession>W9RJG3</accession>
<dbReference type="Pfam" id="PF13041">
    <property type="entry name" value="PPR_2"/>
    <property type="match status" value="2"/>
</dbReference>
<evidence type="ECO:0000313" key="4">
    <source>
        <dbReference type="Proteomes" id="UP000030645"/>
    </source>
</evidence>
<dbReference type="GO" id="GO:0003723">
    <property type="term" value="F:RNA binding"/>
    <property type="evidence" value="ECO:0007669"/>
    <property type="project" value="InterPro"/>
</dbReference>
<dbReference type="SUPFAM" id="SSF48452">
    <property type="entry name" value="TPR-like"/>
    <property type="match status" value="1"/>
</dbReference>
<sequence>MKQNGLQPDNFTFPFVAKACSKLSNLRFSQIIHTHVVKSPVCSDVFVQTAVVDMYLKCDRLSDAHGVFEKMPARDVAAWNSMIVGLAQLGFTNRVFCLFHRMRLAGIQLDSITIMGLTQAITSHSKNVELLKAIHSLGIRIGLEADISVANTWISAYAKCSDLDSAKVVFDGIDLDVRTVVSWNSMIAAYSNFEKSIDALNCYKRMLVDGYRPDSSTILGLLSSCAQPKALLQGASVHCHGIQLGCDSDIAVANTLISMYSRCGDIFAARLLFDCVSCRTCVTWNVMISGYADKGDLDEALELFDAMETAGEKPDLVTMLSVISGCSQTGSLEVGKWINGYAFSNGLRDNTIICNALIDMYAKCGSMNDARKLFYALPEKTVVSWTTIISGCALNGEVKEALNLFNRMLESGLKPNHVTFLAVLQACAHAGLLEKGLECFDVMTKVFRINPCLDHYSCVVDLLGRKGKIREAFELLENMPLKPDAGVWSSLLSACKIHQNIEIAEYVSCHLFELDPLAAVPYVEMANIYASDGKWDGVAAIRKMMKCNSVKKSAGKSIVQVNGKRHVFAVEDRGHSESLCIYEMLDSLMLLLKEGDLSESELTLEHELA</sequence>
<dbReference type="PANTHER" id="PTHR24015:SF1993">
    <property type="entry name" value="PENTATRICOPEPTIDE REPEAT-CONTAINING PROTEIN"/>
    <property type="match status" value="1"/>
</dbReference>
<dbReference type="GO" id="GO:0009451">
    <property type="term" value="P:RNA modification"/>
    <property type="evidence" value="ECO:0007669"/>
    <property type="project" value="InterPro"/>
</dbReference>
<dbReference type="KEGG" id="mnt:21403001"/>
<dbReference type="InterPro" id="IPR046848">
    <property type="entry name" value="E_motif"/>
</dbReference>
<evidence type="ECO:0008006" key="5">
    <source>
        <dbReference type="Google" id="ProtNLM"/>
    </source>
</evidence>
<feature type="repeat" description="PPR" evidence="2">
    <location>
        <begin position="350"/>
        <end position="380"/>
    </location>
</feature>
<dbReference type="InterPro" id="IPR046960">
    <property type="entry name" value="PPR_At4g14850-like_plant"/>
</dbReference>
<keyword evidence="4" id="KW-1185">Reference proteome</keyword>
<dbReference type="InterPro" id="IPR011990">
    <property type="entry name" value="TPR-like_helical_dom_sf"/>
</dbReference>
<feature type="repeat" description="PPR" evidence="2">
    <location>
        <begin position="75"/>
        <end position="109"/>
    </location>
</feature>
<dbReference type="FunFam" id="1.25.40.10:FF:000396">
    <property type="entry name" value="Pentatricopeptide repeat-containing protein At2g36730"/>
    <property type="match status" value="1"/>
</dbReference>
<dbReference type="FunFam" id="1.25.40.10:FF:000409">
    <property type="entry name" value="Pentatricopeptide repeat-containing protein, chloroplastic"/>
    <property type="match status" value="1"/>
</dbReference>
<dbReference type="Pfam" id="PF01535">
    <property type="entry name" value="PPR"/>
    <property type="match status" value="7"/>
</dbReference>
<dbReference type="Proteomes" id="UP000030645">
    <property type="component" value="Unassembled WGS sequence"/>
</dbReference>
<proteinExistence type="predicted"/>
<dbReference type="FunFam" id="1.25.40.10:FF:000344">
    <property type="entry name" value="Pentatricopeptide repeat-containing protein"/>
    <property type="match status" value="1"/>
</dbReference>
<reference evidence="4" key="1">
    <citation type="submission" date="2013-01" db="EMBL/GenBank/DDBJ databases">
        <title>Draft Genome Sequence of a Mulberry Tree, Morus notabilis C.K. Schneid.</title>
        <authorList>
            <person name="He N."/>
            <person name="Zhao S."/>
        </authorList>
    </citation>
    <scope>NUCLEOTIDE SEQUENCE</scope>
</reference>
<dbReference type="NCBIfam" id="TIGR00756">
    <property type="entry name" value="PPR"/>
    <property type="match status" value="4"/>
</dbReference>
<feature type="repeat" description="PPR" evidence="2">
    <location>
        <begin position="179"/>
        <end position="213"/>
    </location>
</feature>
<dbReference type="PROSITE" id="PS51375">
    <property type="entry name" value="PPR"/>
    <property type="match status" value="5"/>
</dbReference>